<protein>
    <submittedName>
        <fullName evidence="3">Uncharacterized protein</fullName>
    </submittedName>
</protein>
<feature type="region of interest" description="Disordered" evidence="1">
    <location>
        <begin position="115"/>
        <end position="146"/>
    </location>
</feature>
<evidence type="ECO:0000313" key="3">
    <source>
        <dbReference type="EMBL" id="KAL3373862.1"/>
    </source>
</evidence>
<dbReference type="EMBL" id="JBJKTR010000003">
    <property type="protein sequence ID" value="KAL3373863.1"/>
    <property type="molecule type" value="Genomic_DNA"/>
</dbReference>
<keyword evidence="2" id="KW-0732">Signal</keyword>
<accession>A0ABD2V2A7</accession>
<dbReference type="EMBL" id="JBJKTR010000003">
    <property type="protein sequence ID" value="KAL3373864.1"/>
    <property type="molecule type" value="Genomic_DNA"/>
</dbReference>
<feature type="chain" id="PRO_5044724582" evidence="2">
    <location>
        <begin position="20"/>
        <end position="173"/>
    </location>
</feature>
<feature type="compositionally biased region" description="Low complexity" evidence="1">
    <location>
        <begin position="136"/>
        <end position="146"/>
    </location>
</feature>
<dbReference type="EMBL" id="JBJKTR010000003">
    <property type="protein sequence ID" value="KAL3373862.1"/>
    <property type="molecule type" value="Genomic_DNA"/>
</dbReference>
<gene>
    <name evidence="3" type="ORF">AABB24_005709</name>
</gene>
<evidence type="ECO:0000256" key="1">
    <source>
        <dbReference type="SAM" id="MobiDB-lite"/>
    </source>
</evidence>
<dbReference type="AlphaFoldDB" id="A0ABD2V2A7"/>
<evidence type="ECO:0000256" key="2">
    <source>
        <dbReference type="SAM" id="SignalP"/>
    </source>
</evidence>
<comment type="caution">
    <text evidence="3">The sequence shown here is derived from an EMBL/GenBank/DDBJ whole genome shotgun (WGS) entry which is preliminary data.</text>
</comment>
<name>A0ABD2V2A7_9SOLN</name>
<feature type="signal peptide" evidence="2">
    <location>
        <begin position="1"/>
        <end position="19"/>
    </location>
</feature>
<dbReference type="Proteomes" id="UP001627284">
    <property type="component" value="Unassembled WGS sequence"/>
</dbReference>
<keyword evidence="4" id="KW-1185">Reference proteome</keyword>
<organism evidence="3 4">
    <name type="scientific">Solanum stoloniferum</name>
    <dbReference type="NCBI Taxonomy" id="62892"/>
    <lineage>
        <taxon>Eukaryota</taxon>
        <taxon>Viridiplantae</taxon>
        <taxon>Streptophyta</taxon>
        <taxon>Embryophyta</taxon>
        <taxon>Tracheophyta</taxon>
        <taxon>Spermatophyta</taxon>
        <taxon>Magnoliopsida</taxon>
        <taxon>eudicotyledons</taxon>
        <taxon>Gunneridae</taxon>
        <taxon>Pentapetalae</taxon>
        <taxon>asterids</taxon>
        <taxon>lamiids</taxon>
        <taxon>Solanales</taxon>
        <taxon>Solanaceae</taxon>
        <taxon>Solanoideae</taxon>
        <taxon>Solaneae</taxon>
        <taxon>Solanum</taxon>
    </lineage>
</organism>
<reference evidence="3 4" key="1">
    <citation type="submission" date="2024-05" db="EMBL/GenBank/DDBJ databases">
        <title>De novo assembly of an allotetraploid wild potato.</title>
        <authorList>
            <person name="Hosaka A.J."/>
        </authorList>
    </citation>
    <scope>NUCLEOTIDE SEQUENCE [LARGE SCALE GENOMIC DNA]</scope>
    <source>
        <tissue evidence="3">Young leaves</tissue>
    </source>
</reference>
<evidence type="ECO:0000313" key="4">
    <source>
        <dbReference type="Proteomes" id="UP001627284"/>
    </source>
</evidence>
<feature type="non-terminal residue" evidence="3">
    <location>
        <position position="1"/>
    </location>
</feature>
<proteinExistence type="predicted"/>
<sequence length="173" mass="18632">NFNLIHLFTLFFLSLQAAATLSPHHFPAKATGGNRLSTSRLPLRRPLSPFTLSPLSPLAPISSSLPFQAKEAAGQQLQQLAALRPATAVADEDSWQQLRPAAADEDVWQQLQIRPATPTPAANSSGQRLAKPSRRAAPATQATTTTFAPAKWNTLDSICSDQILKSWPVEDGS</sequence>